<evidence type="ECO:0000313" key="7">
    <source>
        <dbReference type="Proteomes" id="UP000199666"/>
    </source>
</evidence>
<protein>
    <submittedName>
        <fullName evidence="6">Thiol-disulfide isomerase or thioredoxin</fullName>
    </submittedName>
</protein>
<dbReference type="InterPro" id="IPR050553">
    <property type="entry name" value="Thioredoxin_ResA/DsbE_sf"/>
</dbReference>
<dbReference type="CDD" id="cd02966">
    <property type="entry name" value="TlpA_like_family"/>
    <property type="match status" value="1"/>
</dbReference>
<dbReference type="SUPFAM" id="SSF52833">
    <property type="entry name" value="Thioredoxin-like"/>
    <property type="match status" value="1"/>
</dbReference>
<dbReference type="EMBL" id="FOPP01000011">
    <property type="protein sequence ID" value="SFH41073.1"/>
    <property type="molecule type" value="Genomic_DNA"/>
</dbReference>
<dbReference type="Pfam" id="PF13905">
    <property type="entry name" value="Thioredoxin_8"/>
    <property type="match status" value="1"/>
</dbReference>
<keyword evidence="3" id="KW-1015">Disulfide bond</keyword>
<dbReference type="PANTHER" id="PTHR42852:SF6">
    <property type="entry name" value="THIOL:DISULFIDE INTERCHANGE PROTEIN DSBE"/>
    <property type="match status" value="1"/>
</dbReference>
<dbReference type="GO" id="GO:0017004">
    <property type="term" value="P:cytochrome complex assembly"/>
    <property type="evidence" value="ECO:0007669"/>
    <property type="project" value="UniProtKB-KW"/>
</dbReference>
<organism evidence="6 7">
    <name type="scientific">Pedobacter insulae</name>
    <dbReference type="NCBI Taxonomy" id="414048"/>
    <lineage>
        <taxon>Bacteria</taxon>
        <taxon>Pseudomonadati</taxon>
        <taxon>Bacteroidota</taxon>
        <taxon>Sphingobacteriia</taxon>
        <taxon>Sphingobacteriales</taxon>
        <taxon>Sphingobacteriaceae</taxon>
        <taxon>Pedobacter</taxon>
    </lineage>
</organism>
<keyword evidence="6" id="KW-0413">Isomerase</keyword>
<gene>
    <name evidence="6" type="ORF">SAMN04489864_11182</name>
</gene>
<keyword evidence="7" id="KW-1185">Reference proteome</keyword>
<feature type="domain" description="Thioredoxin" evidence="5">
    <location>
        <begin position="295"/>
        <end position="442"/>
    </location>
</feature>
<keyword evidence="4" id="KW-0676">Redox-active center</keyword>
<keyword evidence="2" id="KW-0201">Cytochrome c-type biogenesis</keyword>
<evidence type="ECO:0000256" key="2">
    <source>
        <dbReference type="ARBA" id="ARBA00022748"/>
    </source>
</evidence>
<dbReference type="RefSeq" id="WP_090996940.1">
    <property type="nucleotide sequence ID" value="NZ_FOPP01000011.1"/>
</dbReference>
<evidence type="ECO:0000313" key="6">
    <source>
        <dbReference type="EMBL" id="SFH41073.1"/>
    </source>
</evidence>
<comment type="subcellular location">
    <subcellularLocation>
        <location evidence="1">Cell envelope</location>
    </subcellularLocation>
</comment>
<dbReference type="PROSITE" id="PS51352">
    <property type="entry name" value="THIOREDOXIN_2"/>
    <property type="match status" value="1"/>
</dbReference>
<dbReference type="GO" id="GO:0030313">
    <property type="term" value="C:cell envelope"/>
    <property type="evidence" value="ECO:0007669"/>
    <property type="project" value="UniProtKB-SubCell"/>
</dbReference>
<dbReference type="OrthoDB" id="1095575at2"/>
<accession>A0A1I2ZTE4</accession>
<dbReference type="InterPro" id="IPR013766">
    <property type="entry name" value="Thioredoxin_domain"/>
</dbReference>
<name>A0A1I2ZTE4_9SPHI</name>
<dbReference type="PANTHER" id="PTHR42852">
    <property type="entry name" value="THIOL:DISULFIDE INTERCHANGE PROTEIN DSBE"/>
    <property type="match status" value="1"/>
</dbReference>
<dbReference type="GO" id="GO:0016853">
    <property type="term" value="F:isomerase activity"/>
    <property type="evidence" value="ECO:0007669"/>
    <property type="project" value="UniProtKB-KW"/>
</dbReference>
<dbReference type="AlphaFoldDB" id="A0A1I2ZTE4"/>
<dbReference type="InterPro" id="IPR012336">
    <property type="entry name" value="Thioredoxin-like_fold"/>
</dbReference>
<dbReference type="STRING" id="414048.SAMN04489864_11182"/>
<dbReference type="Gene3D" id="3.40.30.10">
    <property type="entry name" value="Glutaredoxin"/>
    <property type="match status" value="1"/>
</dbReference>
<evidence type="ECO:0000259" key="5">
    <source>
        <dbReference type="PROSITE" id="PS51352"/>
    </source>
</evidence>
<reference evidence="6 7" key="1">
    <citation type="submission" date="2016-10" db="EMBL/GenBank/DDBJ databases">
        <authorList>
            <person name="de Groot N.N."/>
        </authorList>
    </citation>
    <scope>NUCLEOTIDE SEQUENCE [LARGE SCALE GENOMIC DNA]</scope>
    <source>
        <strain evidence="6 7">DSM 18684</strain>
    </source>
</reference>
<dbReference type="InterPro" id="IPR036249">
    <property type="entry name" value="Thioredoxin-like_sf"/>
</dbReference>
<evidence type="ECO:0000256" key="4">
    <source>
        <dbReference type="ARBA" id="ARBA00023284"/>
    </source>
</evidence>
<dbReference type="Proteomes" id="UP000199666">
    <property type="component" value="Unassembled WGS sequence"/>
</dbReference>
<evidence type="ECO:0000256" key="3">
    <source>
        <dbReference type="ARBA" id="ARBA00023157"/>
    </source>
</evidence>
<sequence length="444" mass="50561">MKKSTFKVDFLLITIVMMLSFTGKVNGQLVHVSLKEDGVYREQLSLKRQLDTTVVKNVPAKLFAKWSLRRVAYNPSQNLFDDVLDGKRSTGWFSKFVRNNNIDTVFLSKQKIPKNLIYVVTGLDDSGLKYVIVDANNNRDFADDKVYSFNLKDTKKVYPELQVAISYFDGIVIKDAWVTMVIDAYDTAVPDSYFSVVKDKALDITLLKTFPDWSGEVTIEKEKYLIKISNYNKLYKNSSFKISVEKIVPGSLSKHLYSYLSTDTIDIGYNRYLYSGMAKLVLSLNYVKKNDLSGGEINSLAPPIEGKDVMTGLSFSLKKYLGKYVLIDFWGTWCGPCIKAIPELKNIYHQYQQNVAFVSVAFDKTADMDKLRTLITKYGMTWHHLFDNMEAGKSIIAKQFKVQQFPTSILIDPKGKVVFRSVSEVGLKDLANYLVKVGVERNKN</sequence>
<evidence type="ECO:0000256" key="1">
    <source>
        <dbReference type="ARBA" id="ARBA00004196"/>
    </source>
</evidence>
<proteinExistence type="predicted"/>